<dbReference type="InterPro" id="IPR054613">
    <property type="entry name" value="Peptidase_S78_dom"/>
</dbReference>
<dbReference type="OrthoDB" id="8444243at2"/>
<evidence type="ECO:0000256" key="3">
    <source>
        <dbReference type="ARBA" id="ARBA00022801"/>
    </source>
</evidence>
<keyword evidence="2 6" id="KW-0645">Protease</keyword>
<sequence>MKPHTLKRSTAATLKSVGDEGSLGKGQFTALVSVFGNVDSLGEVVMPGAFTDTLAQWQAKGDPIPVVWSHQWSDPMSHIGEVLEAKETDQGLEVTAQLDMSNPTAVQVFKLLKDRRVTEFSYAGEESDFKVVDSPEGPIIQVGKVDLIELGPCLKGANPATVLMSTKSQDEAGQPEAEPPDKYKVEDSDPDKEDDPPDPTQPDDGLRDLVRQTVQEELASRSAQTEGKPQEDAEKTAKACTVPELTAWAADLELHLMEGTL</sequence>
<accession>A0A6N7TU33</accession>
<comment type="caution">
    <text evidence="6">The sequence shown here is derived from an EMBL/GenBank/DDBJ whole genome shotgun (WGS) entry which is preliminary data.</text>
</comment>
<feature type="region of interest" description="Disordered" evidence="4">
    <location>
        <begin position="166"/>
        <end position="241"/>
    </location>
</feature>
<evidence type="ECO:0000313" key="7">
    <source>
        <dbReference type="Proteomes" id="UP000436357"/>
    </source>
</evidence>
<evidence type="ECO:0000259" key="5">
    <source>
        <dbReference type="Pfam" id="PF04586"/>
    </source>
</evidence>
<keyword evidence="1" id="KW-1188">Viral release from host cell</keyword>
<organism evidence="6 7">
    <name type="scientific">Bifidobacterium asteroides</name>
    <dbReference type="NCBI Taxonomy" id="1684"/>
    <lineage>
        <taxon>Bacteria</taxon>
        <taxon>Bacillati</taxon>
        <taxon>Actinomycetota</taxon>
        <taxon>Actinomycetes</taxon>
        <taxon>Bifidobacteriales</taxon>
        <taxon>Bifidobacteriaceae</taxon>
        <taxon>Bifidobacterium</taxon>
    </lineage>
</organism>
<dbReference type="Pfam" id="PF04586">
    <property type="entry name" value="Peptidase_S78"/>
    <property type="match status" value="1"/>
</dbReference>
<feature type="compositionally biased region" description="Acidic residues" evidence="4">
    <location>
        <begin position="188"/>
        <end position="197"/>
    </location>
</feature>
<evidence type="ECO:0000256" key="4">
    <source>
        <dbReference type="SAM" id="MobiDB-lite"/>
    </source>
</evidence>
<dbReference type="InterPro" id="IPR006433">
    <property type="entry name" value="Prohead_protease"/>
</dbReference>
<name>A0A6N7TU33_9BIFI</name>
<evidence type="ECO:0000256" key="2">
    <source>
        <dbReference type="ARBA" id="ARBA00022670"/>
    </source>
</evidence>
<evidence type="ECO:0000256" key="1">
    <source>
        <dbReference type="ARBA" id="ARBA00022612"/>
    </source>
</evidence>
<dbReference type="AlphaFoldDB" id="A0A6N7TU33"/>
<dbReference type="EMBL" id="WKKW01000001">
    <property type="protein sequence ID" value="MSD90177.1"/>
    <property type="molecule type" value="Genomic_DNA"/>
</dbReference>
<dbReference type="GO" id="GO:0006508">
    <property type="term" value="P:proteolysis"/>
    <property type="evidence" value="ECO:0007669"/>
    <property type="project" value="UniProtKB-KW"/>
</dbReference>
<dbReference type="RefSeq" id="WP_154312483.1">
    <property type="nucleotide sequence ID" value="NZ_WKKW01000001.1"/>
</dbReference>
<feature type="compositionally biased region" description="Basic and acidic residues" evidence="4">
    <location>
        <begin position="228"/>
        <end position="237"/>
    </location>
</feature>
<dbReference type="NCBIfam" id="TIGR01543">
    <property type="entry name" value="proheadase_HK97"/>
    <property type="match status" value="1"/>
</dbReference>
<dbReference type="GO" id="GO:0008233">
    <property type="term" value="F:peptidase activity"/>
    <property type="evidence" value="ECO:0007669"/>
    <property type="project" value="UniProtKB-KW"/>
</dbReference>
<evidence type="ECO:0000313" key="6">
    <source>
        <dbReference type="EMBL" id="MSD90177.1"/>
    </source>
</evidence>
<feature type="domain" description="Prohead serine protease" evidence="5">
    <location>
        <begin position="25"/>
        <end position="171"/>
    </location>
</feature>
<keyword evidence="3" id="KW-0378">Hydrolase</keyword>
<dbReference type="Proteomes" id="UP000436357">
    <property type="component" value="Unassembled WGS sequence"/>
</dbReference>
<proteinExistence type="predicted"/>
<gene>
    <name evidence="6" type="ORF">GKC41_00610</name>
</gene>
<reference evidence="6 7" key="1">
    <citation type="submission" date="2019-11" db="EMBL/GenBank/DDBJ databases">
        <title>Draft Genome Sequence of Plant Growth-Promoting Rhizosphere-Associated Bacteria.</title>
        <authorList>
            <person name="Vasilyev I.Y."/>
            <person name="Radchenko V."/>
            <person name="Ilnitskaya E.V."/>
        </authorList>
    </citation>
    <scope>NUCLEOTIDE SEQUENCE [LARGE SCALE GENOMIC DNA]</scope>
    <source>
        <strain evidence="6 7">VRA_9sq_n</strain>
    </source>
</reference>
<protein>
    <submittedName>
        <fullName evidence="6">HK97 family phage prohead protease</fullName>
    </submittedName>
</protein>